<feature type="domain" description="NB-ARC" evidence="1">
    <location>
        <begin position="497"/>
        <end position="626"/>
    </location>
</feature>
<dbReference type="InterPro" id="IPR027417">
    <property type="entry name" value="P-loop_NTPase"/>
</dbReference>
<reference evidence="3" key="1">
    <citation type="submission" date="2021-01" db="EMBL/GenBank/DDBJ databases">
        <title>Whole genome shotgun sequence of Catellatospora methionotrophica NBRC 14553.</title>
        <authorList>
            <person name="Komaki H."/>
            <person name="Tamura T."/>
        </authorList>
    </citation>
    <scope>NUCLEOTIDE SEQUENCE</scope>
    <source>
        <strain evidence="3">NBRC 14553</strain>
    </source>
</reference>
<organism evidence="3 4">
    <name type="scientific">Catellatospora methionotrophica</name>
    <dbReference type="NCBI Taxonomy" id="121620"/>
    <lineage>
        <taxon>Bacteria</taxon>
        <taxon>Bacillati</taxon>
        <taxon>Actinomycetota</taxon>
        <taxon>Actinomycetes</taxon>
        <taxon>Micromonosporales</taxon>
        <taxon>Micromonosporaceae</taxon>
        <taxon>Catellatospora</taxon>
    </lineage>
</organism>
<dbReference type="InterPro" id="IPR002586">
    <property type="entry name" value="CobQ/CobB/MinD/ParA_Nub-bd_dom"/>
</dbReference>
<dbReference type="SUPFAM" id="SSF52540">
    <property type="entry name" value="P-loop containing nucleoside triphosphate hydrolases"/>
    <property type="match status" value="2"/>
</dbReference>
<feature type="domain" description="CobQ/CobB/MinD/ParA nucleotide binding" evidence="2">
    <location>
        <begin position="11"/>
        <end position="228"/>
    </location>
</feature>
<evidence type="ECO:0000259" key="1">
    <source>
        <dbReference type="Pfam" id="PF00931"/>
    </source>
</evidence>
<gene>
    <name evidence="3" type="ORF">Cme02nite_30370</name>
</gene>
<dbReference type="Pfam" id="PF13424">
    <property type="entry name" value="TPR_12"/>
    <property type="match status" value="3"/>
</dbReference>
<sequence>MNETPTGQVVTFYSFKGGTGRTMALANVAWILAASGKRVLVADWDLESPGLHRFFRPFLSAETVRRAPGVIDMVRQYEDQTLKNNAQRPQEWQAECAKVSRFALTVKWEFGNGGRIDFLTAGNQNNYYAVTLGGLDWDNFYNRLGGADFFTALRANMKQNYDYTLIDSRTGLSDVADICTLHLPDTLVDCFTFSEQGIDGAAQVAAQVALTQQHRKIRVLPVPMRVDPAEKERADAGRSLARQRFIDLPSLPTPEDHAEYWKTVEVPYRAFYAYEEILATFGDVPGSPNSMLGAYEKLTSYITDGGVDHMPPMDEVLRLRELDRFKRRVETNEILLRYHPRDEVWAEWIERLLVSAGVKVTLGGSDVLTLPEQPGRRTLSIISADYRVPPTLPEPLSQSTPLAVYVADVRPSSNIALENSAFVVGQPVAEATARVLRLVGRSVGDQATSPAIRYPGEVRRRVFTAPARNPRFTGRDGVLRDLRTQLRSAGTAVVLPVAVQGQGGVGKTQLALEYAHRFATAYDVVWWVNADPPEFVDSALLELGERLGLNLDPAATDNVRLVLQSLGGAESAQRWLLIFDNAEVLERVAPLLPHGGGHVLITSRNREWSEQAQALHIDVFKREESISHLQLRLPSLTMNEAERIAAALGDLPIAVAAAGALLAESSTPIADYLRAVEDGTATTQSVQTTWTLSLNRLAEQSPAAYRMLQLCSVLASEVAFDLLNSHRMGVALAPTDPAMSEPLMRGVLTNHLNKLALIKLDTQARQIHVHRLLQQIVQERMTPEDLVDTRHEAHLILAAARPDGEVDDPKHWAAFRLLWPHLVVSEAVTCTDANVRRLLIDRVRFLHQSGEPHEAESLADRIGADWIRRLTEDGETDTGLRQQLLELQFNVANILRSTSRFQAARSLDESVLAQQRRLLGPRHPQTLRTNGSLAADLRGLGEYAAALAMDSELYEAWVDVFGEHHNLTLNASNNLAVSHRLMGDYRAALERDQATFLNMQELLGESHPSTLTTASNLGRDLRDAARYEESVSLLQRMHADIVANRGADRVEAFLAQANLAVSLRAAGEAAEALALLQSAYEQLRFSLGPEHPQTRACQLSRALTLLAAGQNKAAESELRTVVTSYTTLLGEEHPHTLICMSNLAAVLRSTGNADGARELAQQAAEHLALKLAPDHPFTLAAQMNHAVCMAENDDLAKGAALTAESLALLVTTLGQRHADTLRCRANLALMRQAQGAAGPEARPDPVINELADAIGEKHPSVNALRLGTYVHRVVDPHPY</sequence>
<protein>
    <recommendedName>
        <fullName evidence="5">Tetratricopeptide repeat protein</fullName>
    </recommendedName>
</protein>
<dbReference type="AlphaFoldDB" id="A0A8J3L9H4"/>
<comment type="caution">
    <text evidence="3">The sequence shown here is derived from an EMBL/GenBank/DDBJ whole genome shotgun (WGS) entry which is preliminary data.</text>
</comment>
<evidence type="ECO:0000259" key="2">
    <source>
        <dbReference type="Pfam" id="PF01656"/>
    </source>
</evidence>
<proteinExistence type="predicted"/>
<dbReference type="Gene3D" id="1.25.40.10">
    <property type="entry name" value="Tetratricopeptide repeat domain"/>
    <property type="match status" value="2"/>
</dbReference>
<dbReference type="InterPro" id="IPR053137">
    <property type="entry name" value="NLR-like"/>
</dbReference>
<dbReference type="InterPro" id="IPR011990">
    <property type="entry name" value="TPR-like_helical_dom_sf"/>
</dbReference>
<dbReference type="Pfam" id="PF00931">
    <property type="entry name" value="NB-ARC"/>
    <property type="match status" value="1"/>
</dbReference>
<dbReference type="NCBIfam" id="NF040586">
    <property type="entry name" value="FxSxx_TPR"/>
    <property type="match status" value="1"/>
</dbReference>
<dbReference type="PANTHER" id="PTHR46082:SF6">
    <property type="entry name" value="AAA+ ATPASE DOMAIN-CONTAINING PROTEIN-RELATED"/>
    <property type="match status" value="1"/>
</dbReference>
<evidence type="ECO:0000313" key="3">
    <source>
        <dbReference type="EMBL" id="GIG14705.1"/>
    </source>
</evidence>
<dbReference type="PANTHER" id="PTHR46082">
    <property type="entry name" value="ATP/GTP-BINDING PROTEIN-RELATED"/>
    <property type="match status" value="1"/>
</dbReference>
<name>A0A8J3L9H4_9ACTN</name>
<evidence type="ECO:0008006" key="5">
    <source>
        <dbReference type="Google" id="ProtNLM"/>
    </source>
</evidence>
<dbReference type="SUPFAM" id="SSF48452">
    <property type="entry name" value="TPR-like"/>
    <property type="match status" value="3"/>
</dbReference>
<dbReference type="NCBIfam" id="NF047398">
    <property type="entry name" value="AAA_KGGVGR"/>
    <property type="match status" value="1"/>
</dbReference>
<dbReference type="Proteomes" id="UP000660339">
    <property type="component" value="Unassembled WGS sequence"/>
</dbReference>
<dbReference type="Pfam" id="PF01656">
    <property type="entry name" value="CbiA"/>
    <property type="match status" value="1"/>
</dbReference>
<evidence type="ECO:0000313" key="4">
    <source>
        <dbReference type="Proteomes" id="UP000660339"/>
    </source>
</evidence>
<keyword evidence="4" id="KW-1185">Reference proteome</keyword>
<dbReference type="GO" id="GO:0043531">
    <property type="term" value="F:ADP binding"/>
    <property type="evidence" value="ECO:0007669"/>
    <property type="project" value="InterPro"/>
</dbReference>
<dbReference type="EMBL" id="BONJ01000016">
    <property type="protein sequence ID" value="GIG14705.1"/>
    <property type="molecule type" value="Genomic_DNA"/>
</dbReference>
<accession>A0A8J3L9H4</accession>
<dbReference type="InterPro" id="IPR002182">
    <property type="entry name" value="NB-ARC"/>
</dbReference>
<dbReference type="Pfam" id="PF13374">
    <property type="entry name" value="TPR_10"/>
    <property type="match status" value="1"/>
</dbReference>
<dbReference type="Gene3D" id="3.40.50.300">
    <property type="entry name" value="P-loop containing nucleotide triphosphate hydrolases"/>
    <property type="match status" value="2"/>
</dbReference>
<dbReference type="RefSeq" id="WP_166378169.1">
    <property type="nucleotide sequence ID" value="NZ_BAAATT010000007.1"/>
</dbReference>